<dbReference type="Pfam" id="PF09851">
    <property type="entry name" value="SHOCT"/>
    <property type="match status" value="1"/>
</dbReference>
<keyword evidence="4" id="KW-1185">Reference proteome</keyword>
<evidence type="ECO:0000313" key="3">
    <source>
        <dbReference type="EMBL" id="GEP31413.1"/>
    </source>
</evidence>
<proteinExistence type="predicted"/>
<name>A0A512LAA0_9PROT</name>
<feature type="domain" description="SHOCT" evidence="2">
    <location>
        <begin position="51"/>
        <end position="75"/>
    </location>
</feature>
<organism evidence="3 4">
    <name type="scientific">Sulfuriferula plumbiphila</name>
    <dbReference type="NCBI Taxonomy" id="171865"/>
    <lineage>
        <taxon>Bacteria</taxon>
        <taxon>Pseudomonadati</taxon>
        <taxon>Pseudomonadota</taxon>
        <taxon>Betaproteobacteria</taxon>
        <taxon>Nitrosomonadales</taxon>
        <taxon>Sulfuricellaceae</taxon>
        <taxon>Sulfuriferula</taxon>
    </lineage>
</organism>
<accession>A0A512LAA0</accession>
<keyword evidence="1" id="KW-0812">Transmembrane</keyword>
<evidence type="ECO:0000259" key="2">
    <source>
        <dbReference type="Pfam" id="PF09851"/>
    </source>
</evidence>
<sequence>MMWNYGAWGGFPWMWIFPLIFLIVILLFLFRGSGWPVCGGHGPRKRGESARELLDRRYARGEISREEYQQMKKDLG</sequence>
<evidence type="ECO:0000256" key="1">
    <source>
        <dbReference type="SAM" id="Phobius"/>
    </source>
</evidence>
<reference evidence="3 4" key="1">
    <citation type="submission" date="2019-07" db="EMBL/GenBank/DDBJ databases">
        <title>Whole genome shotgun sequence of Thiobacillus plumbophilus NBRC 107929.</title>
        <authorList>
            <person name="Hosoyama A."/>
            <person name="Uohara A."/>
            <person name="Ohji S."/>
            <person name="Ichikawa N."/>
        </authorList>
    </citation>
    <scope>NUCLEOTIDE SEQUENCE [LARGE SCALE GENOMIC DNA]</scope>
    <source>
        <strain evidence="3 4">NBRC 107929</strain>
    </source>
</reference>
<feature type="transmembrane region" description="Helical" evidence="1">
    <location>
        <begin position="12"/>
        <end position="30"/>
    </location>
</feature>
<keyword evidence="1" id="KW-0472">Membrane</keyword>
<gene>
    <name evidence="3" type="ORF">TPL01_25510</name>
</gene>
<protein>
    <recommendedName>
        <fullName evidence="2">SHOCT domain-containing protein</fullName>
    </recommendedName>
</protein>
<dbReference type="InterPro" id="IPR018649">
    <property type="entry name" value="SHOCT"/>
</dbReference>
<dbReference type="Proteomes" id="UP000321337">
    <property type="component" value="Unassembled WGS sequence"/>
</dbReference>
<keyword evidence="1" id="KW-1133">Transmembrane helix</keyword>
<evidence type="ECO:0000313" key="4">
    <source>
        <dbReference type="Proteomes" id="UP000321337"/>
    </source>
</evidence>
<dbReference type="RefSeq" id="WP_198415379.1">
    <property type="nucleotide sequence ID" value="NZ_AP021884.1"/>
</dbReference>
<dbReference type="AlphaFoldDB" id="A0A512LAA0"/>
<dbReference type="EMBL" id="BKAD01000029">
    <property type="protein sequence ID" value="GEP31413.1"/>
    <property type="molecule type" value="Genomic_DNA"/>
</dbReference>
<comment type="caution">
    <text evidence="3">The sequence shown here is derived from an EMBL/GenBank/DDBJ whole genome shotgun (WGS) entry which is preliminary data.</text>
</comment>